<proteinExistence type="predicted"/>
<protein>
    <recommendedName>
        <fullName evidence="4">Integral membrane protein</fullName>
    </recommendedName>
</protein>
<dbReference type="Proteomes" id="UP001596337">
    <property type="component" value="Unassembled WGS sequence"/>
</dbReference>
<keyword evidence="1" id="KW-1133">Transmembrane helix</keyword>
<evidence type="ECO:0000256" key="1">
    <source>
        <dbReference type="SAM" id="Phobius"/>
    </source>
</evidence>
<keyword evidence="1" id="KW-0812">Transmembrane</keyword>
<gene>
    <name evidence="2" type="ORF">ACFQGD_29340</name>
</gene>
<evidence type="ECO:0000313" key="3">
    <source>
        <dbReference type="Proteomes" id="UP001596337"/>
    </source>
</evidence>
<feature type="transmembrane region" description="Helical" evidence="1">
    <location>
        <begin position="96"/>
        <end position="115"/>
    </location>
</feature>
<dbReference type="EMBL" id="JBHSXX010000001">
    <property type="protein sequence ID" value="MFC6871234.1"/>
    <property type="molecule type" value="Genomic_DNA"/>
</dbReference>
<dbReference type="RefSeq" id="WP_345404329.1">
    <property type="nucleotide sequence ID" value="NZ_BAABLA010000117.1"/>
</dbReference>
<sequence length="116" mass="12513">MEFLRLVLVFLHLLGMAMLVGTFMLQLHAGRDAALNKGWLHGGGLQLITGLALMGVEPALDDVDYNHMKLGIKILVLLVILGLAGAFLRKPAAPKWLPFTLGGLVVLNVGLAVFWS</sequence>
<comment type="caution">
    <text evidence="2">The sequence shown here is derived from an EMBL/GenBank/DDBJ whole genome shotgun (WGS) entry which is preliminary data.</text>
</comment>
<reference evidence="3" key="1">
    <citation type="journal article" date="2019" name="Int. J. Syst. Evol. Microbiol.">
        <title>The Global Catalogue of Microorganisms (GCM) 10K type strain sequencing project: providing services to taxonomists for standard genome sequencing and annotation.</title>
        <authorList>
            <consortium name="The Broad Institute Genomics Platform"/>
            <consortium name="The Broad Institute Genome Sequencing Center for Infectious Disease"/>
            <person name="Wu L."/>
            <person name="Ma J."/>
        </authorList>
    </citation>
    <scope>NUCLEOTIDE SEQUENCE [LARGE SCALE GENOMIC DNA]</scope>
    <source>
        <strain evidence="3">KCTC 32255</strain>
    </source>
</reference>
<name>A0ABW2C8U6_9PSEU</name>
<feature type="transmembrane region" description="Helical" evidence="1">
    <location>
        <begin position="68"/>
        <end position="89"/>
    </location>
</feature>
<keyword evidence="3" id="KW-1185">Reference proteome</keyword>
<accession>A0ABW2C8U6</accession>
<organism evidence="2 3">
    <name type="scientific">Haloechinothrix salitolerans</name>
    <dbReference type="NCBI Taxonomy" id="926830"/>
    <lineage>
        <taxon>Bacteria</taxon>
        <taxon>Bacillati</taxon>
        <taxon>Actinomycetota</taxon>
        <taxon>Actinomycetes</taxon>
        <taxon>Pseudonocardiales</taxon>
        <taxon>Pseudonocardiaceae</taxon>
        <taxon>Haloechinothrix</taxon>
    </lineage>
</organism>
<keyword evidence="1" id="KW-0472">Membrane</keyword>
<evidence type="ECO:0008006" key="4">
    <source>
        <dbReference type="Google" id="ProtNLM"/>
    </source>
</evidence>
<feature type="transmembrane region" description="Helical" evidence="1">
    <location>
        <begin position="6"/>
        <end position="27"/>
    </location>
</feature>
<evidence type="ECO:0000313" key="2">
    <source>
        <dbReference type="EMBL" id="MFC6871234.1"/>
    </source>
</evidence>